<keyword evidence="4" id="KW-1185">Reference proteome</keyword>
<feature type="region of interest" description="Disordered" evidence="1">
    <location>
        <begin position="50"/>
        <end position="71"/>
    </location>
</feature>
<protein>
    <recommendedName>
        <fullName evidence="5">Secreted protein</fullName>
    </recommendedName>
</protein>
<organism evidence="3 4">
    <name type="scientific">Phytohabitans aurantiacus</name>
    <dbReference type="NCBI Taxonomy" id="3016789"/>
    <lineage>
        <taxon>Bacteria</taxon>
        <taxon>Bacillati</taxon>
        <taxon>Actinomycetota</taxon>
        <taxon>Actinomycetes</taxon>
        <taxon>Micromonosporales</taxon>
        <taxon>Micromonosporaceae</taxon>
    </lineage>
</organism>
<dbReference type="EMBL" id="BSDI01000045">
    <property type="protein sequence ID" value="GLI01484.1"/>
    <property type="molecule type" value="Genomic_DNA"/>
</dbReference>
<name>A0ABQ5R3W8_9ACTN</name>
<evidence type="ECO:0000313" key="3">
    <source>
        <dbReference type="EMBL" id="GLI01484.1"/>
    </source>
</evidence>
<feature type="signal peptide" evidence="2">
    <location>
        <begin position="1"/>
        <end position="28"/>
    </location>
</feature>
<proteinExistence type="predicted"/>
<sequence length="71" mass="7234">MRKRILFIVLAFLAFLAATLVSVSPASAAPINCPGGQVATKTAGGWDCVNKGGNTSNAEDPKNPNAGKGTF</sequence>
<dbReference type="RefSeq" id="WP_281902558.1">
    <property type="nucleotide sequence ID" value="NZ_BSDI01000045.1"/>
</dbReference>
<dbReference type="Proteomes" id="UP001144280">
    <property type="component" value="Unassembled WGS sequence"/>
</dbReference>
<evidence type="ECO:0000256" key="2">
    <source>
        <dbReference type="SAM" id="SignalP"/>
    </source>
</evidence>
<accession>A0ABQ5R3W8</accession>
<keyword evidence="2" id="KW-0732">Signal</keyword>
<comment type="caution">
    <text evidence="3">The sequence shown here is derived from an EMBL/GenBank/DDBJ whole genome shotgun (WGS) entry which is preliminary data.</text>
</comment>
<feature type="chain" id="PRO_5046537308" description="Secreted protein" evidence="2">
    <location>
        <begin position="29"/>
        <end position="71"/>
    </location>
</feature>
<reference evidence="3" key="1">
    <citation type="submission" date="2022-12" db="EMBL/GenBank/DDBJ databases">
        <title>New Phytohabitans aurantiacus sp. RD004123 nov., an actinomycete isolated from soil.</title>
        <authorList>
            <person name="Triningsih D.W."/>
            <person name="Harunari E."/>
            <person name="Igarashi Y."/>
        </authorList>
    </citation>
    <scope>NUCLEOTIDE SEQUENCE</scope>
    <source>
        <strain evidence="3">RD004123</strain>
    </source>
</reference>
<evidence type="ECO:0000256" key="1">
    <source>
        <dbReference type="SAM" id="MobiDB-lite"/>
    </source>
</evidence>
<evidence type="ECO:0008006" key="5">
    <source>
        <dbReference type="Google" id="ProtNLM"/>
    </source>
</evidence>
<evidence type="ECO:0000313" key="4">
    <source>
        <dbReference type="Proteomes" id="UP001144280"/>
    </source>
</evidence>
<gene>
    <name evidence="3" type="ORF">Pa4123_67600</name>
</gene>